<reference evidence="7" key="1">
    <citation type="submission" date="2016-10" db="EMBL/GenBank/DDBJ databases">
        <authorList>
            <person name="Varghese N."/>
            <person name="Submissions S."/>
        </authorList>
    </citation>
    <scope>NUCLEOTIDE SEQUENCE [LARGE SCALE GENOMIC DNA]</scope>
    <source>
        <strain evidence="7">CGMCC 4.3147</strain>
    </source>
</reference>
<dbReference type="PANTHER" id="PTHR30055">
    <property type="entry name" value="HTH-TYPE TRANSCRIPTIONAL REGULATOR RUTR"/>
    <property type="match status" value="1"/>
</dbReference>
<evidence type="ECO:0000259" key="5">
    <source>
        <dbReference type="PROSITE" id="PS50977"/>
    </source>
</evidence>
<dbReference type="SUPFAM" id="SSF48498">
    <property type="entry name" value="Tetracyclin repressor-like, C-terminal domain"/>
    <property type="match status" value="1"/>
</dbReference>
<dbReference type="STRING" id="380244.SAMN05216298_4333"/>
<dbReference type="GO" id="GO:0003700">
    <property type="term" value="F:DNA-binding transcription factor activity"/>
    <property type="evidence" value="ECO:0007669"/>
    <property type="project" value="TreeGrafter"/>
</dbReference>
<dbReference type="InterPro" id="IPR050109">
    <property type="entry name" value="HTH-type_TetR-like_transc_reg"/>
</dbReference>
<organism evidence="6 7">
    <name type="scientific">Glycomyces sambucus</name>
    <dbReference type="NCBI Taxonomy" id="380244"/>
    <lineage>
        <taxon>Bacteria</taxon>
        <taxon>Bacillati</taxon>
        <taxon>Actinomycetota</taxon>
        <taxon>Actinomycetes</taxon>
        <taxon>Glycomycetales</taxon>
        <taxon>Glycomycetaceae</taxon>
        <taxon>Glycomyces</taxon>
    </lineage>
</organism>
<evidence type="ECO:0000256" key="3">
    <source>
        <dbReference type="ARBA" id="ARBA00023163"/>
    </source>
</evidence>
<sequence>MERKVASRRRGEELEQAILEAAFEEFREAGWTGFTMEGVAKRAGTSKPVLYRRWPGKVQILTACIASRLPRASAAPDTGSLRGDTIALLTLAHERMRMIGQSAMLGMLAEVSSDPEAHRQLLAGLVNELTGLLTKTVYARAIARGEITGEHLTERLTRLPIDLARNEFIIFGHISREALESMVDEVVLPALRARGANV</sequence>
<evidence type="ECO:0000256" key="1">
    <source>
        <dbReference type="ARBA" id="ARBA00023015"/>
    </source>
</evidence>
<keyword evidence="2 4" id="KW-0238">DNA-binding</keyword>
<proteinExistence type="predicted"/>
<dbReference type="AlphaFoldDB" id="A0A1G9L036"/>
<evidence type="ECO:0000313" key="7">
    <source>
        <dbReference type="Proteomes" id="UP000198662"/>
    </source>
</evidence>
<dbReference type="InterPro" id="IPR011075">
    <property type="entry name" value="TetR_C"/>
</dbReference>
<dbReference type="Proteomes" id="UP000198662">
    <property type="component" value="Unassembled WGS sequence"/>
</dbReference>
<dbReference type="SUPFAM" id="SSF46689">
    <property type="entry name" value="Homeodomain-like"/>
    <property type="match status" value="1"/>
</dbReference>
<dbReference type="InterPro" id="IPR009057">
    <property type="entry name" value="Homeodomain-like_sf"/>
</dbReference>
<dbReference type="Gene3D" id="1.10.357.10">
    <property type="entry name" value="Tetracycline Repressor, domain 2"/>
    <property type="match status" value="1"/>
</dbReference>
<keyword evidence="3" id="KW-0804">Transcription</keyword>
<accession>A0A1G9L036</accession>
<dbReference type="EMBL" id="FNGF01000006">
    <property type="protein sequence ID" value="SDL55164.1"/>
    <property type="molecule type" value="Genomic_DNA"/>
</dbReference>
<dbReference type="Pfam" id="PF00440">
    <property type="entry name" value="TetR_N"/>
    <property type="match status" value="1"/>
</dbReference>
<evidence type="ECO:0000313" key="6">
    <source>
        <dbReference type="EMBL" id="SDL55164.1"/>
    </source>
</evidence>
<dbReference type="InterPro" id="IPR036271">
    <property type="entry name" value="Tet_transcr_reg_TetR-rel_C_sf"/>
</dbReference>
<dbReference type="GO" id="GO:0000976">
    <property type="term" value="F:transcription cis-regulatory region binding"/>
    <property type="evidence" value="ECO:0007669"/>
    <property type="project" value="TreeGrafter"/>
</dbReference>
<dbReference type="Gene3D" id="1.10.10.60">
    <property type="entry name" value="Homeodomain-like"/>
    <property type="match status" value="1"/>
</dbReference>
<feature type="DNA-binding region" description="H-T-H motif" evidence="4">
    <location>
        <begin position="35"/>
        <end position="54"/>
    </location>
</feature>
<evidence type="ECO:0000256" key="4">
    <source>
        <dbReference type="PROSITE-ProRule" id="PRU00335"/>
    </source>
</evidence>
<name>A0A1G9L036_9ACTN</name>
<dbReference type="PRINTS" id="PR00455">
    <property type="entry name" value="HTHTETR"/>
</dbReference>
<keyword evidence="1" id="KW-0805">Transcription regulation</keyword>
<dbReference type="InterPro" id="IPR001647">
    <property type="entry name" value="HTH_TetR"/>
</dbReference>
<dbReference type="RefSeq" id="WP_091053506.1">
    <property type="nucleotide sequence ID" value="NZ_FNGF01000006.1"/>
</dbReference>
<dbReference type="PROSITE" id="PS50977">
    <property type="entry name" value="HTH_TETR_2"/>
    <property type="match status" value="1"/>
</dbReference>
<dbReference type="PANTHER" id="PTHR30055:SF148">
    <property type="entry name" value="TETR-FAMILY TRANSCRIPTIONAL REGULATOR"/>
    <property type="match status" value="1"/>
</dbReference>
<gene>
    <name evidence="6" type="ORF">SAMN05216298_4333</name>
</gene>
<dbReference type="Pfam" id="PF16859">
    <property type="entry name" value="TetR_C_11"/>
    <property type="match status" value="1"/>
</dbReference>
<evidence type="ECO:0000256" key="2">
    <source>
        <dbReference type="ARBA" id="ARBA00023125"/>
    </source>
</evidence>
<keyword evidence="7" id="KW-1185">Reference proteome</keyword>
<dbReference type="OrthoDB" id="9796019at2"/>
<protein>
    <submittedName>
        <fullName evidence="6">Transcriptional regulator, TetR family</fullName>
    </submittedName>
</protein>
<feature type="domain" description="HTH tetR-type" evidence="5">
    <location>
        <begin position="12"/>
        <end position="72"/>
    </location>
</feature>